<dbReference type="Pfam" id="PF13731">
    <property type="entry name" value="WxL"/>
    <property type="match status" value="1"/>
</dbReference>
<dbReference type="Proteomes" id="UP000287605">
    <property type="component" value="Unassembled WGS sequence"/>
</dbReference>
<evidence type="ECO:0000256" key="2">
    <source>
        <dbReference type="SAM" id="SignalP"/>
    </source>
</evidence>
<dbReference type="AlphaFoldDB" id="A0A430AVV8"/>
<protein>
    <recommendedName>
        <fullName evidence="3">WxL domain-containing protein</fullName>
    </recommendedName>
</protein>
<keyword evidence="2" id="KW-0732">Signal</keyword>
<evidence type="ECO:0000313" key="5">
    <source>
        <dbReference type="Proteomes" id="UP000287605"/>
    </source>
</evidence>
<evidence type="ECO:0000259" key="3">
    <source>
        <dbReference type="Pfam" id="PF13731"/>
    </source>
</evidence>
<evidence type="ECO:0000313" key="4">
    <source>
        <dbReference type="EMBL" id="RSU12204.1"/>
    </source>
</evidence>
<accession>A0A430AVV8</accession>
<organism evidence="4 5">
    <name type="scientific">Vagococcus elongatus</name>
    <dbReference type="NCBI Taxonomy" id="180344"/>
    <lineage>
        <taxon>Bacteria</taxon>
        <taxon>Bacillati</taxon>
        <taxon>Bacillota</taxon>
        <taxon>Bacilli</taxon>
        <taxon>Lactobacillales</taxon>
        <taxon>Enterococcaceae</taxon>
        <taxon>Vagococcus</taxon>
    </lineage>
</organism>
<feature type="chain" id="PRO_5019397075" description="WxL domain-containing protein" evidence="2">
    <location>
        <begin position="25"/>
        <end position="243"/>
    </location>
</feature>
<name>A0A430AVV8_9ENTE</name>
<sequence length="243" mass="26020">MKKRILLITGLLSGCILFSSTTLAAQNANTEGKIEYGTGALTIDPNPVDPTDPTKPIDPETGLPEVEQPGGNMNSRLPKNLNFGYHINQTTAKEKWIAKNVDTTGLTDFDELSAAYNSASQTVSALLVEDNRTEEGNWEVKVKQEKPFAIAATPTKNLGSTLLSITTGDLWNNISTTGISVPNSIVNIAPTNQEVSLLTASAGNGAGMTKLKLDKFELEIPANTVKETALYTADINWVVSETP</sequence>
<feature type="signal peptide" evidence="2">
    <location>
        <begin position="1"/>
        <end position="24"/>
    </location>
</feature>
<feature type="domain" description="WxL" evidence="3">
    <location>
        <begin position="25"/>
        <end position="243"/>
    </location>
</feature>
<keyword evidence="5" id="KW-1185">Reference proteome</keyword>
<dbReference type="OrthoDB" id="2192791at2"/>
<dbReference type="InterPro" id="IPR027994">
    <property type="entry name" value="WxL_dom"/>
</dbReference>
<proteinExistence type="predicted"/>
<comment type="caution">
    <text evidence="4">The sequence shown here is derived from an EMBL/GenBank/DDBJ whole genome shotgun (WGS) entry which is preliminary data.</text>
</comment>
<gene>
    <name evidence="4" type="ORF">CBF29_06290</name>
</gene>
<dbReference type="EMBL" id="NGKA01000008">
    <property type="protein sequence ID" value="RSU12204.1"/>
    <property type="molecule type" value="Genomic_DNA"/>
</dbReference>
<feature type="region of interest" description="Disordered" evidence="1">
    <location>
        <begin position="38"/>
        <end position="72"/>
    </location>
</feature>
<reference evidence="4 5" key="1">
    <citation type="submission" date="2017-05" db="EMBL/GenBank/DDBJ databases">
        <title>Vagococcus spp. assemblies.</title>
        <authorList>
            <person name="Gulvik C.A."/>
        </authorList>
    </citation>
    <scope>NUCLEOTIDE SEQUENCE [LARGE SCALE GENOMIC DNA]</scope>
    <source>
        <strain evidence="4 5">CCUG 51432</strain>
    </source>
</reference>
<evidence type="ECO:0000256" key="1">
    <source>
        <dbReference type="SAM" id="MobiDB-lite"/>
    </source>
</evidence>
<dbReference type="RefSeq" id="WP_126808583.1">
    <property type="nucleotide sequence ID" value="NZ_NGKA01000008.1"/>
</dbReference>
<dbReference type="PROSITE" id="PS51257">
    <property type="entry name" value="PROKAR_LIPOPROTEIN"/>
    <property type="match status" value="1"/>
</dbReference>